<evidence type="ECO:0000256" key="1">
    <source>
        <dbReference type="SAM" id="MobiDB-lite"/>
    </source>
</evidence>
<accession>A0A1I3JNY4</accession>
<proteinExistence type="predicted"/>
<dbReference type="RefSeq" id="WP_093886233.1">
    <property type="nucleotide sequence ID" value="NZ_FOQY01000004.1"/>
</dbReference>
<evidence type="ECO:0000313" key="2">
    <source>
        <dbReference type="EMBL" id="SFI61874.1"/>
    </source>
</evidence>
<sequence length="148" mass="15988">MPSDPDHVLDAIDGVVDEWLAMSEDSMRWAPPEKAPPKPQLALPAPPLPRVSEEFLHDVGVLFGAHTQAVAEAMAEVFRPLGEGLLDALTAFLDSPAVRQFVELVEPSEEYELPGPAEERDLPRPAEGDGLPPEPPSPPPEPRSDGHP</sequence>
<gene>
    <name evidence="2" type="ORF">SAMN05216275_10481</name>
</gene>
<evidence type="ECO:0000313" key="3">
    <source>
        <dbReference type="Proteomes" id="UP000199111"/>
    </source>
</evidence>
<reference evidence="3" key="1">
    <citation type="submission" date="2016-10" db="EMBL/GenBank/DDBJ databases">
        <authorList>
            <person name="Varghese N."/>
            <person name="Submissions S."/>
        </authorList>
    </citation>
    <scope>NUCLEOTIDE SEQUENCE [LARGE SCALE GENOMIC DNA]</scope>
    <source>
        <strain evidence="3">CGMCC 4.2126</strain>
    </source>
</reference>
<dbReference type="AlphaFoldDB" id="A0A1I3JNY4"/>
<dbReference type="Proteomes" id="UP000199111">
    <property type="component" value="Unassembled WGS sequence"/>
</dbReference>
<keyword evidence="3" id="KW-1185">Reference proteome</keyword>
<feature type="compositionally biased region" description="Basic and acidic residues" evidence="1">
    <location>
        <begin position="117"/>
        <end position="127"/>
    </location>
</feature>
<dbReference type="EMBL" id="FOQY01000004">
    <property type="protein sequence ID" value="SFI61874.1"/>
    <property type="molecule type" value="Genomic_DNA"/>
</dbReference>
<feature type="compositionally biased region" description="Pro residues" evidence="1">
    <location>
        <begin position="132"/>
        <end position="141"/>
    </location>
</feature>
<feature type="region of interest" description="Disordered" evidence="1">
    <location>
        <begin position="107"/>
        <end position="148"/>
    </location>
</feature>
<name>A0A1I3JNY4_9ACTN</name>
<dbReference type="GeneID" id="96297267"/>
<organism evidence="2 3">
    <name type="scientific">Streptosporangium canum</name>
    <dbReference type="NCBI Taxonomy" id="324952"/>
    <lineage>
        <taxon>Bacteria</taxon>
        <taxon>Bacillati</taxon>
        <taxon>Actinomycetota</taxon>
        <taxon>Actinomycetes</taxon>
        <taxon>Streptosporangiales</taxon>
        <taxon>Streptosporangiaceae</taxon>
        <taxon>Streptosporangium</taxon>
    </lineage>
</organism>
<protein>
    <submittedName>
        <fullName evidence="2">Uncharacterized protein</fullName>
    </submittedName>
</protein>